<evidence type="ECO:0000256" key="1">
    <source>
        <dbReference type="SAM" id="Coils"/>
    </source>
</evidence>
<feature type="region of interest" description="Disordered" evidence="2">
    <location>
        <begin position="13"/>
        <end position="54"/>
    </location>
</feature>
<dbReference type="PANTHER" id="PTHR35179">
    <property type="entry name" value="PROTEIN CBG02620"/>
    <property type="match status" value="1"/>
</dbReference>
<reference evidence="3" key="1">
    <citation type="journal article" date="2021" name="Nat. Commun.">
        <title>Genetic determinants of endophytism in the Arabidopsis root mycobiome.</title>
        <authorList>
            <person name="Mesny F."/>
            <person name="Miyauchi S."/>
            <person name="Thiergart T."/>
            <person name="Pickel B."/>
            <person name="Atanasova L."/>
            <person name="Karlsson M."/>
            <person name="Huettel B."/>
            <person name="Barry K.W."/>
            <person name="Haridas S."/>
            <person name="Chen C."/>
            <person name="Bauer D."/>
            <person name="Andreopoulos W."/>
            <person name="Pangilinan J."/>
            <person name="LaButti K."/>
            <person name="Riley R."/>
            <person name="Lipzen A."/>
            <person name="Clum A."/>
            <person name="Drula E."/>
            <person name="Henrissat B."/>
            <person name="Kohler A."/>
            <person name="Grigoriev I.V."/>
            <person name="Martin F.M."/>
            <person name="Hacquard S."/>
        </authorList>
    </citation>
    <scope>NUCLEOTIDE SEQUENCE</scope>
    <source>
        <strain evidence="3">MPI-CAGE-CH-0243</strain>
    </source>
</reference>
<dbReference type="OrthoDB" id="5393654at2759"/>
<protein>
    <recommendedName>
        <fullName evidence="5">Geranylgeranyl pyrophosphate synthetase</fullName>
    </recommendedName>
</protein>
<evidence type="ECO:0008006" key="5">
    <source>
        <dbReference type="Google" id="ProtNLM"/>
    </source>
</evidence>
<dbReference type="EMBL" id="JAGMWT010000009">
    <property type="protein sequence ID" value="KAH7122785.1"/>
    <property type="molecule type" value="Genomic_DNA"/>
</dbReference>
<organism evidence="3 4">
    <name type="scientific">Dendryphion nanum</name>
    <dbReference type="NCBI Taxonomy" id="256645"/>
    <lineage>
        <taxon>Eukaryota</taxon>
        <taxon>Fungi</taxon>
        <taxon>Dikarya</taxon>
        <taxon>Ascomycota</taxon>
        <taxon>Pezizomycotina</taxon>
        <taxon>Dothideomycetes</taxon>
        <taxon>Pleosporomycetidae</taxon>
        <taxon>Pleosporales</taxon>
        <taxon>Torulaceae</taxon>
        <taxon>Dendryphion</taxon>
    </lineage>
</organism>
<evidence type="ECO:0000256" key="2">
    <source>
        <dbReference type="SAM" id="MobiDB-lite"/>
    </source>
</evidence>
<feature type="coiled-coil region" evidence="1">
    <location>
        <begin position="351"/>
        <end position="385"/>
    </location>
</feature>
<name>A0A9P9DNK4_9PLEO</name>
<dbReference type="AlphaFoldDB" id="A0A9P9DNK4"/>
<comment type="caution">
    <text evidence="3">The sequence shown here is derived from an EMBL/GenBank/DDBJ whole genome shotgun (WGS) entry which is preliminary data.</text>
</comment>
<evidence type="ECO:0000313" key="4">
    <source>
        <dbReference type="Proteomes" id="UP000700596"/>
    </source>
</evidence>
<gene>
    <name evidence="3" type="ORF">B0J11DRAFT_616147</name>
</gene>
<feature type="compositionally biased region" description="Basic and acidic residues" evidence="2">
    <location>
        <begin position="432"/>
        <end position="450"/>
    </location>
</feature>
<dbReference type="Proteomes" id="UP000700596">
    <property type="component" value="Unassembled WGS sequence"/>
</dbReference>
<feature type="region of interest" description="Disordered" evidence="2">
    <location>
        <begin position="432"/>
        <end position="469"/>
    </location>
</feature>
<dbReference type="PANTHER" id="PTHR35179:SF2">
    <property type="entry name" value="START DOMAIN-CONTAINING PROTEIN"/>
    <property type="match status" value="1"/>
</dbReference>
<keyword evidence="4" id="KW-1185">Reference proteome</keyword>
<sequence length="509" mass="57282">MLTNTSHTGEFGWGSSYGSASSGRPRRGRAGYSNRGRYADRGGSRHKLRPDNVPNVTLHPLGDLIATIDNAALDQALITGIGAPRITDCQYIASYNWLNEKEPTISVPGKPPLWTPLNIPRRLKADSGNYFRDPNAARFPRYPTEPAVRTLLQAEPEFSLSSVDVFACGSTMGSLLRFVRRIDKPFRFVVEVVNKTVFFVRTENSPDEVIEGVKGYGHTFPENYTTWENEVKGSQTHQRMIRYQFGGFHYIVRFECDGYLKDGNSPLTKPSNDGDITTLLEASTISQQSSTKDDLTIKKSGSMVPQDSVFDLKTRSGRFNKQIDMDEQIPTLWVKQIPNFIAAYHDGAGLFERNNIQVRNVKKEIQEWETENEAALKRLAALVRKIVDFAQANSEHRIDVYSPSTDCLKIHKKVDGASRVLPPSLRAKWESVDSCDKDRDHDHPNEDNHRKAPYLSDSESDTGYGENGVELDEYHGEDFNFNIDGDDQGEPDYTGCLEHVCGYCGRCTY</sequence>
<keyword evidence="1" id="KW-0175">Coiled coil</keyword>
<evidence type="ECO:0000313" key="3">
    <source>
        <dbReference type="EMBL" id="KAH7122785.1"/>
    </source>
</evidence>
<accession>A0A9P9DNK4</accession>
<feature type="compositionally biased region" description="Low complexity" evidence="2">
    <location>
        <begin position="13"/>
        <end position="23"/>
    </location>
</feature>
<proteinExistence type="predicted"/>